<proteinExistence type="predicted"/>
<dbReference type="Proteomes" id="UP001324287">
    <property type="component" value="Chromosome"/>
</dbReference>
<accession>A0ABZ1B5Z8</accession>
<reference evidence="1 2" key="1">
    <citation type="submission" date="2023-12" db="EMBL/GenBank/DDBJ databases">
        <title>Blastococcus brunescens sp. nov., an actonobacterium isolated from sandstone collected in sahara desert.</title>
        <authorList>
            <person name="Gtari M."/>
            <person name="Ghodhbane F."/>
        </authorList>
    </citation>
    <scope>NUCLEOTIDE SEQUENCE [LARGE SCALE GENOMIC DNA]</scope>
    <source>
        <strain evidence="1 2">BMG 8361</strain>
    </source>
</reference>
<name>A0ABZ1B5Z8_9ACTN</name>
<dbReference type="Gene3D" id="3.20.20.70">
    <property type="entry name" value="Aldolase class I"/>
    <property type="match status" value="1"/>
</dbReference>
<organism evidence="1 2">
    <name type="scientific">Blastococcus brunescens</name>
    <dbReference type="NCBI Taxonomy" id="1564165"/>
    <lineage>
        <taxon>Bacteria</taxon>
        <taxon>Bacillati</taxon>
        <taxon>Actinomycetota</taxon>
        <taxon>Actinomycetes</taxon>
        <taxon>Geodermatophilales</taxon>
        <taxon>Geodermatophilaceae</taxon>
        <taxon>Blastococcus</taxon>
    </lineage>
</organism>
<evidence type="ECO:0000313" key="1">
    <source>
        <dbReference type="EMBL" id="WRL66221.1"/>
    </source>
</evidence>
<gene>
    <name evidence="1" type="ORF">U6N30_12520</name>
</gene>
<dbReference type="EMBL" id="CP141261">
    <property type="protein sequence ID" value="WRL66221.1"/>
    <property type="molecule type" value="Genomic_DNA"/>
</dbReference>
<evidence type="ECO:0000313" key="2">
    <source>
        <dbReference type="Proteomes" id="UP001324287"/>
    </source>
</evidence>
<dbReference type="InterPro" id="IPR013785">
    <property type="entry name" value="Aldolase_TIM"/>
</dbReference>
<sequence length="230" mass="24616">MTAAIVEGVRRELDPDTSLVAKLSYLNERRLAELIREIAPMIDGVSGINTLQCKVRRADGQPTFPGRQLAGVSGIAVREYAHRFVAGLARLRVETGHYFEIVGMGGVTDPASFRGLFDLGANVVQTASGAFANPFLALECVENSGEVLPEVASVMDPPLQASLRSMIVNSLRSAERLSKFEIAEALPLRARQSYLLLEAMEAAGDIAPVVGKPATFELPRQHASPGASTS</sequence>
<dbReference type="SUPFAM" id="SSF51395">
    <property type="entry name" value="FMN-linked oxidoreductases"/>
    <property type="match status" value="1"/>
</dbReference>
<dbReference type="RefSeq" id="WP_324277538.1">
    <property type="nucleotide sequence ID" value="NZ_CP141261.1"/>
</dbReference>
<protein>
    <submittedName>
        <fullName evidence="1">Uncharacterized protein</fullName>
    </submittedName>
</protein>
<keyword evidence="2" id="KW-1185">Reference proteome</keyword>